<protein>
    <submittedName>
        <fullName evidence="3">Uncharacterized protein</fullName>
    </submittedName>
</protein>
<dbReference type="Proteomes" id="UP001165580">
    <property type="component" value="Unassembled WGS sequence"/>
</dbReference>
<evidence type="ECO:0000313" key="3">
    <source>
        <dbReference type="EMBL" id="MCS5713153.1"/>
    </source>
</evidence>
<name>A0ABT2GAH9_9MICO</name>
<organism evidence="3 4">
    <name type="scientific">Herbiconiux gentiana</name>
    <dbReference type="NCBI Taxonomy" id="2970912"/>
    <lineage>
        <taxon>Bacteria</taxon>
        <taxon>Bacillati</taxon>
        <taxon>Actinomycetota</taxon>
        <taxon>Actinomycetes</taxon>
        <taxon>Micrococcales</taxon>
        <taxon>Microbacteriaceae</taxon>
        <taxon>Herbiconiux</taxon>
    </lineage>
</organism>
<accession>A0ABT2GAH9</accession>
<dbReference type="InterPro" id="IPR029058">
    <property type="entry name" value="AB_hydrolase_fold"/>
</dbReference>
<dbReference type="InterPro" id="IPR050955">
    <property type="entry name" value="Plant_Biomass_Hydrol_Est"/>
</dbReference>
<evidence type="ECO:0000256" key="2">
    <source>
        <dbReference type="ARBA" id="ARBA00022801"/>
    </source>
</evidence>
<keyword evidence="4" id="KW-1185">Reference proteome</keyword>
<dbReference type="RefSeq" id="WP_259484704.1">
    <property type="nucleotide sequence ID" value="NZ_JANTEZ010000001.1"/>
</dbReference>
<dbReference type="SUPFAM" id="SSF53474">
    <property type="entry name" value="alpha/beta-Hydrolases"/>
    <property type="match status" value="1"/>
</dbReference>
<evidence type="ECO:0000313" key="4">
    <source>
        <dbReference type="Proteomes" id="UP001165580"/>
    </source>
</evidence>
<dbReference type="EMBL" id="JANTEZ010000001">
    <property type="protein sequence ID" value="MCS5713153.1"/>
    <property type="molecule type" value="Genomic_DNA"/>
</dbReference>
<dbReference type="PANTHER" id="PTHR43037">
    <property type="entry name" value="UNNAMED PRODUCT-RELATED"/>
    <property type="match status" value="1"/>
</dbReference>
<keyword evidence="2" id="KW-0378">Hydrolase</keyword>
<comment type="caution">
    <text evidence="3">The sequence shown here is derived from an EMBL/GenBank/DDBJ whole genome shotgun (WGS) entry which is preliminary data.</text>
</comment>
<reference evidence="3" key="1">
    <citation type="submission" date="2022-08" db="EMBL/GenBank/DDBJ databases">
        <authorList>
            <person name="Deng Y."/>
            <person name="Han X.-F."/>
            <person name="Zhang Y.-Q."/>
        </authorList>
    </citation>
    <scope>NUCLEOTIDE SEQUENCE</scope>
    <source>
        <strain evidence="3">CPCC 205716</strain>
    </source>
</reference>
<evidence type="ECO:0000256" key="1">
    <source>
        <dbReference type="ARBA" id="ARBA00022729"/>
    </source>
</evidence>
<sequence>MVNTQDAEDLRDSSSLRVGGGRSVVNLEGILPHDGFTTILDPLVARVVLFDGGHGRTVLTTLDVTSVPDRTLERAKQAVSAETGAPHDQVIVVASHTFSAPHVHPASTSTERSAELRNDAFEDRLVAACADAARIAVVQLRAARVETARGDCPVGVNRDVETSDGWGLGMNESSPTDPRLDVLTLRGFDGTPIAVLVNVAVQPSVMNGARGDDGGLLVSGDLAGVFCALIEDEFPGSTAFFLPGAAGDQAPRVDPSAVRSDPYSEVRRIAHLMRAEVARCMTEGRVARRSLPTVVDRAVVTVPGQQALPREKIAPTRTHRFTPDEPRDVPLAVLRIGGVRLLCVQPELSVRTGQTIRSAVTGEPILVVTMADGAAKYLPEAAAYQRITYEALSSSYAQGAAETVASAAVHLLKGNPGAQFMPVGPPPGGSPSAWAHPEFDEEAFAASRAGKNLVRMQEIYDRYPDDELGADVIAHWAARGVRKEAFEIGTDRAYAVFTPTDLDSTQRYALVYVSHGGREPINRTETRGFPALAGIQKFIAVLPWNGGPSNEDVEQEFPRILDDLLRRGYPVDLGRVYAVGYSAGSDATGVLACVYPDVLAAVSPSPSGNLFAKGRWYQDPASYARNTDHGLPFIAVGGTLDGGDRFPLAAADHLRNFDIWMEHIVKLPAYRAISLAQTRAIAESSPDPVKRAFGIDFDRTFTADFEDLDWLFGDFLDHDGVARARFAAGVGLPHAQTASHVPIIWDFLRHFSKNESTGASVHSPVVLDGIRRAPRAS</sequence>
<dbReference type="Gene3D" id="3.40.50.1820">
    <property type="entry name" value="alpha/beta hydrolase"/>
    <property type="match status" value="1"/>
</dbReference>
<dbReference type="PANTHER" id="PTHR43037:SF5">
    <property type="entry name" value="FERULOYL ESTERASE"/>
    <property type="match status" value="1"/>
</dbReference>
<gene>
    <name evidence="3" type="ORF">NVV95_01165</name>
</gene>
<proteinExistence type="predicted"/>
<keyword evidence="1" id="KW-0732">Signal</keyword>